<gene>
    <name evidence="1" type="ORF">CLV47_101333</name>
</gene>
<dbReference type="Proteomes" id="UP000237752">
    <property type="component" value="Unassembled WGS sequence"/>
</dbReference>
<dbReference type="EMBL" id="PVUE01000001">
    <property type="protein sequence ID" value="PRZ44208.1"/>
    <property type="molecule type" value="Genomic_DNA"/>
</dbReference>
<name>A0A2T1A797_9ACTN</name>
<accession>A0A2T1A797</accession>
<sequence length="347" mass="38094">MGSGIKEEAAWRAVAELYHAYFTGIVLSSTTRCGSARTAELVYEVFAQQRSDKFLPGLQKLGIDGLPHAVAAAQYHYLSNHIGGVSVEYMPESDRKAWIRYAAPRWVWAGAAMCAVPSDVSKAMLRGWHARNGVSLGNPRLGFVCTKQGVDGDSGLEGYYYEYDEDLEPHDRLRFARHEDAPDFDPDAAPKLPTDTWPTARLAKAHRNYAIAYVQTAVPMAINLWGAEEATHVLGIAARMIGMQFYHDLCGILGHSPDGSAESFAAFLVAMLEGHGDKCTVAATPAGIEIRQSGWSFGRDLDPHPAIATIWARLFEGTLVAHNHRLALHVTDDFTWTISANPRRPTS</sequence>
<evidence type="ECO:0000313" key="1">
    <source>
        <dbReference type="EMBL" id="PRZ44208.1"/>
    </source>
</evidence>
<organism evidence="1 2">
    <name type="scientific">Antricoccus suffuscus</name>
    <dbReference type="NCBI Taxonomy" id="1629062"/>
    <lineage>
        <taxon>Bacteria</taxon>
        <taxon>Bacillati</taxon>
        <taxon>Actinomycetota</taxon>
        <taxon>Actinomycetes</taxon>
        <taxon>Geodermatophilales</taxon>
        <taxon>Antricoccaceae</taxon>
        <taxon>Antricoccus</taxon>
    </lineage>
</organism>
<comment type="caution">
    <text evidence="1">The sequence shown here is derived from an EMBL/GenBank/DDBJ whole genome shotgun (WGS) entry which is preliminary data.</text>
</comment>
<dbReference type="AlphaFoldDB" id="A0A2T1A797"/>
<proteinExistence type="predicted"/>
<reference evidence="1 2" key="1">
    <citation type="submission" date="2018-03" db="EMBL/GenBank/DDBJ databases">
        <title>Genomic Encyclopedia of Archaeal and Bacterial Type Strains, Phase II (KMG-II): from individual species to whole genera.</title>
        <authorList>
            <person name="Goeker M."/>
        </authorList>
    </citation>
    <scope>NUCLEOTIDE SEQUENCE [LARGE SCALE GENOMIC DNA]</scope>
    <source>
        <strain evidence="1 2">DSM 100065</strain>
    </source>
</reference>
<dbReference type="OrthoDB" id="5175610at2"/>
<evidence type="ECO:0000313" key="2">
    <source>
        <dbReference type="Proteomes" id="UP000237752"/>
    </source>
</evidence>
<protein>
    <submittedName>
        <fullName evidence="1">Uncharacterized protein</fullName>
    </submittedName>
</protein>
<dbReference type="RefSeq" id="WP_106347245.1">
    <property type="nucleotide sequence ID" value="NZ_PVUE01000001.1"/>
</dbReference>
<keyword evidence="2" id="KW-1185">Reference proteome</keyword>